<organism evidence="5 6">
    <name type="scientific">Coccomyxa viridis</name>
    <dbReference type="NCBI Taxonomy" id="1274662"/>
    <lineage>
        <taxon>Eukaryota</taxon>
        <taxon>Viridiplantae</taxon>
        <taxon>Chlorophyta</taxon>
        <taxon>core chlorophytes</taxon>
        <taxon>Trebouxiophyceae</taxon>
        <taxon>Trebouxiophyceae incertae sedis</taxon>
        <taxon>Coccomyxaceae</taxon>
        <taxon>Coccomyxa</taxon>
    </lineage>
</organism>
<dbReference type="InterPro" id="IPR015421">
    <property type="entry name" value="PyrdxlP-dep_Trfase_major"/>
</dbReference>
<sequence>MGPLVHPFEPQASLAAAKKEFGEFGGVNASIESSTTFTVLHAGTMPEIFSGERNPDNGACYLYARSFNPTVRYLGRQLAALEGTQAAYPTSSGMAAITTTILQLCNSGDHIIASSAVYGGTFALFRSFLPAKCNIQTTFVDISDLSAVESAMTSRTKVVFTEAISNPTLVVADLPALAEIAHRKGVKFVVDNTFSPMIISPARWGADVVVHSLTKFISGASDVIAGAVCGEADFIRALVDLQVGPVMLMGPTMDAKVASELSLRLAHLGIRMAEHSRRAAAYAHRLHQMGAKVTYPGLRHHKQHELLGKLRNADYGYGGMLTVDFGSQQAAEQFMEYAQNTCGFGLMAVSLGYFDTLLSMSGSTTSSELNESEKESAGIPSGLVRMSVGITGTLEQRWLQLRESYLAATSGHAKVGQPVVHSIDAMAEVQAQKMADIITSQPLLDGPPHKLARTEDTAAR</sequence>
<evidence type="ECO:0000313" key="5">
    <source>
        <dbReference type="EMBL" id="CAL5227389.1"/>
    </source>
</evidence>
<evidence type="ECO:0000313" key="6">
    <source>
        <dbReference type="Proteomes" id="UP001497392"/>
    </source>
</evidence>
<comment type="cofactor">
    <cofactor evidence="1 3">
        <name>pyridoxal 5'-phosphate</name>
        <dbReference type="ChEBI" id="CHEBI:597326"/>
    </cofactor>
</comment>
<comment type="caution">
    <text evidence="5">The sequence shown here is derived from an EMBL/GenBank/DDBJ whole genome shotgun (WGS) entry which is preliminary data.</text>
</comment>
<reference evidence="5 6" key="1">
    <citation type="submission" date="2024-06" db="EMBL/GenBank/DDBJ databases">
        <authorList>
            <person name="Kraege A."/>
            <person name="Thomma B."/>
        </authorList>
    </citation>
    <scope>NUCLEOTIDE SEQUENCE [LARGE SCALE GENOMIC DNA]</scope>
</reference>
<feature type="region of interest" description="Disordered" evidence="4">
    <location>
        <begin position="440"/>
        <end position="460"/>
    </location>
</feature>
<name>A0ABP1G5H2_9CHLO</name>
<proteinExistence type="inferred from homology"/>
<protein>
    <submittedName>
        <fullName evidence="5">G10342 protein</fullName>
    </submittedName>
</protein>
<dbReference type="Gene3D" id="3.90.1150.10">
    <property type="entry name" value="Aspartate Aminotransferase, domain 1"/>
    <property type="match status" value="1"/>
</dbReference>
<accession>A0ABP1G5H2</accession>
<dbReference type="Gene3D" id="3.40.640.10">
    <property type="entry name" value="Type I PLP-dependent aspartate aminotransferase-like (Major domain)"/>
    <property type="match status" value="1"/>
</dbReference>
<evidence type="ECO:0000256" key="1">
    <source>
        <dbReference type="ARBA" id="ARBA00001933"/>
    </source>
</evidence>
<evidence type="ECO:0000256" key="4">
    <source>
        <dbReference type="SAM" id="MobiDB-lite"/>
    </source>
</evidence>
<dbReference type="InterPro" id="IPR015422">
    <property type="entry name" value="PyrdxlP-dep_Trfase_small"/>
</dbReference>
<dbReference type="SUPFAM" id="SSF53383">
    <property type="entry name" value="PLP-dependent transferases"/>
    <property type="match status" value="1"/>
</dbReference>
<dbReference type="InterPro" id="IPR015424">
    <property type="entry name" value="PyrdxlP-dep_Trfase"/>
</dbReference>
<dbReference type="PANTHER" id="PTHR11808">
    <property type="entry name" value="TRANS-SULFURATION ENZYME FAMILY MEMBER"/>
    <property type="match status" value="1"/>
</dbReference>
<dbReference type="Proteomes" id="UP001497392">
    <property type="component" value="Unassembled WGS sequence"/>
</dbReference>
<comment type="similarity">
    <text evidence="3">Belongs to the trans-sulfuration enzymes family.</text>
</comment>
<dbReference type="Pfam" id="PF01053">
    <property type="entry name" value="Cys_Met_Meta_PP"/>
    <property type="match status" value="1"/>
</dbReference>
<dbReference type="PIRSF" id="PIRSF001434">
    <property type="entry name" value="CGS"/>
    <property type="match status" value="1"/>
</dbReference>
<evidence type="ECO:0000256" key="3">
    <source>
        <dbReference type="RuleBase" id="RU362118"/>
    </source>
</evidence>
<evidence type="ECO:0000256" key="2">
    <source>
        <dbReference type="ARBA" id="ARBA00022898"/>
    </source>
</evidence>
<keyword evidence="6" id="KW-1185">Reference proteome</keyword>
<gene>
    <name evidence="5" type="primary">g10342</name>
    <name evidence="5" type="ORF">VP750_LOCUS9295</name>
</gene>
<keyword evidence="2 3" id="KW-0663">Pyridoxal phosphate</keyword>
<dbReference type="EMBL" id="CAXHTA020000017">
    <property type="protein sequence ID" value="CAL5227389.1"/>
    <property type="molecule type" value="Genomic_DNA"/>
</dbReference>
<dbReference type="InterPro" id="IPR000277">
    <property type="entry name" value="Cys/Met-Metab_PyrdxlP-dep_enz"/>
</dbReference>
<dbReference type="PANTHER" id="PTHR11808:SF80">
    <property type="entry name" value="CYSTATHIONINE GAMMA-LYASE"/>
    <property type="match status" value="1"/>
</dbReference>